<feature type="region of interest" description="Disordered" evidence="4">
    <location>
        <begin position="1"/>
        <end position="72"/>
    </location>
</feature>
<evidence type="ECO:0000256" key="2">
    <source>
        <dbReference type="ARBA" id="ARBA00022989"/>
    </source>
</evidence>
<reference evidence="6" key="1">
    <citation type="submission" date="2021-07" db="EMBL/GenBank/DDBJ databases">
        <authorList>
            <person name="Durling M."/>
        </authorList>
    </citation>
    <scope>NUCLEOTIDE SEQUENCE</scope>
</reference>
<feature type="transmembrane region" description="Helical" evidence="5">
    <location>
        <begin position="287"/>
        <end position="309"/>
    </location>
</feature>
<dbReference type="Proteomes" id="UP000696280">
    <property type="component" value="Unassembled WGS sequence"/>
</dbReference>
<feature type="region of interest" description="Disordered" evidence="4">
    <location>
        <begin position="100"/>
        <end position="130"/>
    </location>
</feature>
<dbReference type="PANTHER" id="PTHR28263">
    <property type="entry name" value="GOLGI TO ER TRAFFIC PROTEIN 2"/>
    <property type="match status" value="1"/>
</dbReference>
<name>A0A9N9PMT7_9HELO</name>
<gene>
    <name evidence="6" type="ORF">HYFRA_00004905</name>
</gene>
<feature type="compositionally biased region" description="Polar residues" evidence="4">
    <location>
        <begin position="1"/>
        <end position="10"/>
    </location>
</feature>
<accession>A0A9N9PMT7</accession>
<keyword evidence="1 5" id="KW-0812">Transmembrane</keyword>
<evidence type="ECO:0000256" key="5">
    <source>
        <dbReference type="SAM" id="Phobius"/>
    </source>
</evidence>
<evidence type="ECO:0000256" key="3">
    <source>
        <dbReference type="ARBA" id="ARBA00023136"/>
    </source>
</evidence>
<dbReference type="PANTHER" id="PTHR28263:SF1">
    <property type="entry name" value="GOLGI TO ER TRAFFIC PROTEIN 2"/>
    <property type="match status" value="1"/>
</dbReference>
<feature type="compositionally biased region" description="Gly residues" evidence="4">
    <location>
        <begin position="117"/>
        <end position="130"/>
    </location>
</feature>
<comment type="caution">
    <text evidence="6">The sequence shown here is derived from an EMBL/GenBank/DDBJ whole genome shotgun (WGS) entry which is preliminary data.</text>
</comment>
<dbReference type="AlphaFoldDB" id="A0A9N9PMT7"/>
<sequence>MADAATTSAEPESKAAQQARLRKEKREAKIRAGGSARLNKITGLGGGVQRDPPPPPAQHADPEEVDISEHYYEPTRPFQRAKLPSQPDMGDEQLRQMMLGFDPAGAPGGQNPFAGFPGMGGPGMGGMGAGGPPGDDPMMAMLQQMMGGMPGEGKGGMPSFPGMGPMPGMPGQAAAVEADPYAYLWRIVHAIFALGLGLYIAFTTTFIGSKMERERSRLGYHTAGDSLSPGTVQFFYIFATVEVVLQTARFMLEKGKVQPAGWMGTVLGFLPEPYRGYVHLVLRYSRIWTTLSGDAMVCVFVLGVCVWVRGGQVV</sequence>
<evidence type="ECO:0000256" key="1">
    <source>
        <dbReference type="ARBA" id="ARBA00022692"/>
    </source>
</evidence>
<feature type="transmembrane region" description="Helical" evidence="5">
    <location>
        <begin position="183"/>
        <end position="207"/>
    </location>
</feature>
<evidence type="ECO:0000313" key="6">
    <source>
        <dbReference type="EMBL" id="CAG8949280.1"/>
    </source>
</evidence>
<protein>
    <submittedName>
        <fullName evidence="6">Uncharacterized protein</fullName>
    </submittedName>
</protein>
<keyword evidence="2 5" id="KW-1133">Transmembrane helix</keyword>
<keyword evidence="3 5" id="KW-0472">Membrane</keyword>
<evidence type="ECO:0000256" key="4">
    <source>
        <dbReference type="SAM" id="MobiDB-lite"/>
    </source>
</evidence>
<dbReference type="EMBL" id="CAJVRL010000002">
    <property type="protein sequence ID" value="CAG8949280.1"/>
    <property type="molecule type" value="Genomic_DNA"/>
</dbReference>
<dbReference type="InterPro" id="IPR028143">
    <property type="entry name" value="Get2/sif1"/>
</dbReference>
<dbReference type="GO" id="GO:0006890">
    <property type="term" value="P:retrograde vesicle-mediated transport, Golgi to endoplasmic reticulum"/>
    <property type="evidence" value="ECO:0007669"/>
    <property type="project" value="TreeGrafter"/>
</dbReference>
<dbReference type="Pfam" id="PF08690">
    <property type="entry name" value="GET2"/>
    <property type="match status" value="1"/>
</dbReference>
<organism evidence="6 7">
    <name type="scientific">Hymenoscyphus fraxineus</name>
    <dbReference type="NCBI Taxonomy" id="746836"/>
    <lineage>
        <taxon>Eukaryota</taxon>
        <taxon>Fungi</taxon>
        <taxon>Dikarya</taxon>
        <taxon>Ascomycota</taxon>
        <taxon>Pezizomycotina</taxon>
        <taxon>Leotiomycetes</taxon>
        <taxon>Helotiales</taxon>
        <taxon>Helotiaceae</taxon>
        <taxon>Hymenoscyphus</taxon>
    </lineage>
</organism>
<evidence type="ECO:0000313" key="7">
    <source>
        <dbReference type="Proteomes" id="UP000696280"/>
    </source>
</evidence>
<keyword evidence="7" id="KW-1185">Reference proteome</keyword>
<proteinExistence type="predicted"/>
<dbReference type="OrthoDB" id="5393181at2759"/>